<comment type="caution">
    <text evidence="6">The sequence shown here is derived from an EMBL/GenBank/DDBJ whole genome shotgun (WGS) entry which is preliminary data.</text>
</comment>
<evidence type="ECO:0000313" key="6">
    <source>
        <dbReference type="EMBL" id="KAJ4376308.1"/>
    </source>
</evidence>
<dbReference type="OrthoDB" id="5428055at2759"/>
<dbReference type="EMBL" id="JAPEUY010000002">
    <property type="protein sequence ID" value="KAJ4376308.1"/>
    <property type="molecule type" value="Genomic_DNA"/>
</dbReference>
<reference evidence="6" key="1">
    <citation type="submission" date="2022-10" db="EMBL/GenBank/DDBJ databases">
        <title>Tapping the CABI collections for fungal endophytes: first genome assemblies for Collariella, Neodidymelliopsis, Ascochyta clinopodiicola, Didymella pomorum, Didymosphaeria variabile, Neocosmospora piperis and Neocucurbitaria cava.</title>
        <authorList>
            <person name="Hill R."/>
        </authorList>
    </citation>
    <scope>NUCLEOTIDE SEQUENCE</scope>
    <source>
        <strain evidence="6">IMI 356814</strain>
    </source>
</reference>
<comment type="subcellular location">
    <subcellularLocation>
        <location evidence="1">Membrane</location>
        <topology evidence="1">Multi-pass membrane protein</topology>
    </subcellularLocation>
</comment>
<name>A0A9W8YIN4_9PLEO</name>
<feature type="transmembrane region" description="Helical" evidence="5">
    <location>
        <begin position="466"/>
        <end position="485"/>
    </location>
</feature>
<protein>
    <submittedName>
        <fullName evidence="6">Uncharacterized protein</fullName>
    </submittedName>
</protein>
<evidence type="ECO:0000313" key="7">
    <source>
        <dbReference type="Proteomes" id="UP001140560"/>
    </source>
</evidence>
<dbReference type="InterPro" id="IPR045863">
    <property type="entry name" value="CorA_TM1_TM2"/>
</dbReference>
<dbReference type="AlphaFoldDB" id="A0A9W8YIN4"/>
<proteinExistence type="predicted"/>
<dbReference type="Gene3D" id="1.20.58.340">
    <property type="entry name" value="Magnesium transport protein CorA, transmembrane region"/>
    <property type="match status" value="1"/>
</dbReference>
<dbReference type="Proteomes" id="UP001140560">
    <property type="component" value="Unassembled WGS sequence"/>
</dbReference>
<evidence type="ECO:0000256" key="2">
    <source>
        <dbReference type="ARBA" id="ARBA00022692"/>
    </source>
</evidence>
<organism evidence="6 7">
    <name type="scientific">Neocucurbitaria cava</name>
    <dbReference type="NCBI Taxonomy" id="798079"/>
    <lineage>
        <taxon>Eukaryota</taxon>
        <taxon>Fungi</taxon>
        <taxon>Dikarya</taxon>
        <taxon>Ascomycota</taxon>
        <taxon>Pezizomycotina</taxon>
        <taxon>Dothideomycetes</taxon>
        <taxon>Pleosporomycetidae</taxon>
        <taxon>Pleosporales</taxon>
        <taxon>Pleosporineae</taxon>
        <taxon>Cucurbitariaceae</taxon>
        <taxon>Neocucurbitaria</taxon>
    </lineage>
</organism>
<dbReference type="SUPFAM" id="SSF144083">
    <property type="entry name" value="Magnesium transport protein CorA, transmembrane region"/>
    <property type="match status" value="1"/>
</dbReference>
<dbReference type="Pfam" id="PF01544">
    <property type="entry name" value="CorA"/>
    <property type="match status" value="1"/>
</dbReference>
<keyword evidence="4 5" id="KW-0472">Membrane</keyword>
<sequence>METAEYVDDVWIDRATTLCEKDARQRYLEVINTQLCWLFPEFVQNIHAQSPHEREMSRAAVIEYSDEDTSTQTVFKTSKDLQYYLERSTVEKSSAPRRRLFLLEDLSLNYIEALGSQLRIPPSFFGAHWADPTNPTFNYRSPFSRYSNDAFVVRYASTQPVRIDTPHNLQSTVYRFNSNVNRHVHCYDPKSPIIDQPKSYHALSFWTSGIRKDGSWDAVLLVDPPVGDHVKSIADGTLLKVDHTSNEHAYSRMHSLAPDFNDISILSADSGDWAHGWVQPEYYSMFDDILAVTSISQPRVPNPRASTEIARKLVICIFLTFLRRRIHNMLRLQANPRAAVLSINRCDYLRQFGQGVLSSWHHELFGFVVNVKYIMGIMANEAKDNVVALGLDRAPAIAAAAVTVATPASNNGTVIPQWEQDGWIAIEEHCAKIITMADAFLRSYLQFTSMQEAQAANKNALSLARITTLTMVFIPLSTVAAIFSMSDDFMPGKSKSWIFWATALPVLMVMFALTTESRAFAKRHWVEWRDRRIRERNMCQEGAKCVP</sequence>
<keyword evidence="2 5" id="KW-0812">Transmembrane</keyword>
<accession>A0A9W8YIN4</accession>
<dbReference type="GO" id="GO:0046873">
    <property type="term" value="F:metal ion transmembrane transporter activity"/>
    <property type="evidence" value="ECO:0007669"/>
    <property type="project" value="InterPro"/>
</dbReference>
<dbReference type="GO" id="GO:0016020">
    <property type="term" value="C:membrane"/>
    <property type="evidence" value="ECO:0007669"/>
    <property type="project" value="UniProtKB-SubCell"/>
</dbReference>
<keyword evidence="7" id="KW-1185">Reference proteome</keyword>
<feature type="transmembrane region" description="Helical" evidence="5">
    <location>
        <begin position="497"/>
        <end position="515"/>
    </location>
</feature>
<gene>
    <name evidence="6" type="ORF">N0V83_001591</name>
</gene>
<evidence type="ECO:0000256" key="3">
    <source>
        <dbReference type="ARBA" id="ARBA00022989"/>
    </source>
</evidence>
<evidence type="ECO:0000256" key="4">
    <source>
        <dbReference type="ARBA" id="ARBA00023136"/>
    </source>
</evidence>
<keyword evidence="3 5" id="KW-1133">Transmembrane helix</keyword>
<evidence type="ECO:0000256" key="5">
    <source>
        <dbReference type="SAM" id="Phobius"/>
    </source>
</evidence>
<dbReference type="InterPro" id="IPR002523">
    <property type="entry name" value="MgTranspt_CorA/ZnTranspt_ZntB"/>
</dbReference>
<evidence type="ECO:0000256" key="1">
    <source>
        <dbReference type="ARBA" id="ARBA00004141"/>
    </source>
</evidence>